<feature type="transmembrane region" description="Helical" evidence="1">
    <location>
        <begin position="26"/>
        <end position="46"/>
    </location>
</feature>
<keyword evidence="1" id="KW-0472">Membrane</keyword>
<dbReference type="AlphaFoldDB" id="A0A0V0HKJ5"/>
<protein>
    <submittedName>
        <fullName evidence="2">Putative ovule protein</fullName>
    </submittedName>
</protein>
<proteinExistence type="predicted"/>
<organism evidence="2">
    <name type="scientific">Solanum chacoense</name>
    <name type="common">Chaco potato</name>
    <dbReference type="NCBI Taxonomy" id="4108"/>
    <lineage>
        <taxon>Eukaryota</taxon>
        <taxon>Viridiplantae</taxon>
        <taxon>Streptophyta</taxon>
        <taxon>Embryophyta</taxon>
        <taxon>Tracheophyta</taxon>
        <taxon>Spermatophyta</taxon>
        <taxon>Magnoliopsida</taxon>
        <taxon>eudicotyledons</taxon>
        <taxon>Gunneridae</taxon>
        <taxon>Pentapetalae</taxon>
        <taxon>asterids</taxon>
        <taxon>lamiids</taxon>
        <taxon>Solanales</taxon>
        <taxon>Solanaceae</taxon>
        <taxon>Solanoideae</taxon>
        <taxon>Solaneae</taxon>
        <taxon>Solanum</taxon>
    </lineage>
</organism>
<name>A0A0V0HKJ5_SOLCH</name>
<dbReference type="EMBL" id="GEDG01018563">
    <property type="protein sequence ID" value="JAP20680.1"/>
    <property type="molecule type" value="Transcribed_RNA"/>
</dbReference>
<accession>A0A0V0HKJ5</accession>
<evidence type="ECO:0000256" key="1">
    <source>
        <dbReference type="SAM" id="Phobius"/>
    </source>
</evidence>
<sequence>MFVGWKILTLLHSCRSAILLFYLSSFQYLVIHLLSTTAWFYLFWHLNDNILRRVKHILKPFFEFYI</sequence>
<keyword evidence="1" id="KW-0812">Transmembrane</keyword>
<keyword evidence="1" id="KW-1133">Transmembrane helix</keyword>
<reference evidence="2" key="1">
    <citation type="submission" date="2015-12" db="EMBL/GenBank/DDBJ databases">
        <title>Gene expression during late stages of embryo sac development: a critical building block for successful pollen-pistil interactions.</title>
        <authorList>
            <person name="Liu Y."/>
            <person name="Joly V."/>
            <person name="Sabar M."/>
            <person name="Matton D.P."/>
        </authorList>
    </citation>
    <scope>NUCLEOTIDE SEQUENCE</scope>
</reference>
<evidence type="ECO:0000313" key="2">
    <source>
        <dbReference type="EMBL" id="JAP20680.1"/>
    </source>
</evidence>